<dbReference type="FunFam" id="3.90.76.10:FF:000004">
    <property type="entry name" value="Peptide ABC transporter substrate-binding protein"/>
    <property type="match status" value="1"/>
</dbReference>
<dbReference type="GO" id="GO:0015833">
    <property type="term" value="P:peptide transport"/>
    <property type="evidence" value="ECO:0007669"/>
    <property type="project" value="TreeGrafter"/>
</dbReference>
<dbReference type="GO" id="GO:1904680">
    <property type="term" value="F:peptide transmembrane transporter activity"/>
    <property type="evidence" value="ECO:0007669"/>
    <property type="project" value="TreeGrafter"/>
</dbReference>
<dbReference type="Gene3D" id="3.10.105.10">
    <property type="entry name" value="Dipeptide-binding Protein, Domain 3"/>
    <property type="match status" value="1"/>
</dbReference>
<dbReference type="InterPro" id="IPR000914">
    <property type="entry name" value="SBP_5_dom"/>
</dbReference>
<feature type="domain" description="Solute-binding protein family 5" evidence="4">
    <location>
        <begin position="84"/>
        <end position="484"/>
    </location>
</feature>
<organism evidence="5">
    <name type="scientific">Planktothricoides sp. SpSt-374</name>
    <dbReference type="NCBI Taxonomy" id="2282167"/>
    <lineage>
        <taxon>Bacteria</taxon>
        <taxon>Bacillati</taxon>
        <taxon>Cyanobacteriota</taxon>
        <taxon>Cyanophyceae</taxon>
        <taxon>Oscillatoriophycideae</taxon>
        <taxon>Oscillatoriales</taxon>
        <taxon>Oscillatoriaceae</taxon>
        <taxon>Planktothricoides</taxon>
    </lineage>
</organism>
<accession>A0A7C4A0J5</accession>
<protein>
    <submittedName>
        <fullName evidence="5">ABC transporter substrate-binding protein</fullName>
    </submittedName>
</protein>
<dbReference type="PANTHER" id="PTHR30290:SF9">
    <property type="entry name" value="OLIGOPEPTIDE-BINDING PROTEIN APPA"/>
    <property type="match status" value="1"/>
</dbReference>
<evidence type="ECO:0000256" key="2">
    <source>
        <dbReference type="ARBA" id="ARBA00022448"/>
    </source>
</evidence>
<dbReference type="InterPro" id="IPR039424">
    <property type="entry name" value="SBP_5"/>
</dbReference>
<dbReference type="SUPFAM" id="SSF53850">
    <property type="entry name" value="Periplasmic binding protein-like II"/>
    <property type="match status" value="1"/>
</dbReference>
<dbReference type="InterPro" id="IPR030678">
    <property type="entry name" value="Peptide/Ni-bd"/>
</dbReference>
<dbReference type="CDD" id="cd08500">
    <property type="entry name" value="PBP2_NikA_DppA_OppA_like_4"/>
    <property type="match status" value="1"/>
</dbReference>
<evidence type="ECO:0000256" key="3">
    <source>
        <dbReference type="ARBA" id="ARBA00022729"/>
    </source>
</evidence>
<dbReference type="AlphaFoldDB" id="A0A7C4A0J5"/>
<dbReference type="Gene3D" id="3.90.76.10">
    <property type="entry name" value="Dipeptide-binding Protein, Domain 1"/>
    <property type="match status" value="1"/>
</dbReference>
<dbReference type="Pfam" id="PF00496">
    <property type="entry name" value="SBP_bac_5"/>
    <property type="match status" value="1"/>
</dbReference>
<comment type="similarity">
    <text evidence="1">Belongs to the bacterial solute-binding protein 5 family.</text>
</comment>
<evidence type="ECO:0000256" key="1">
    <source>
        <dbReference type="ARBA" id="ARBA00005695"/>
    </source>
</evidence>
<name>A0A7C4A0J5_9CYAN</name>
<proteinExistence type="inferred from homology"/>
<dbReference type="GO" id="GO:0042597">
    <property type="term" value="C:periplasmic space"/>
    <property type="evidence" value="ECO:0007669"/>
    <property type="project" value="UniProtKB-ARBA"/>
</dbReference>
<dbReference type="Gene3D" id="3.40.190.10">
    <property type="entry name" value="Periplasmic binding protein-like II"/>
    <property type="match status" value="1"/>
</dbReference>
<keyword evidence="3" id="KW-0732">Signal</keyword>
<evidence type="ECO:0000313" key="5">
    <source>
        <dbReference type="EMBL" id="HGG03267.1"/>
    </source>
</evidence>
<keyword evidence="2" id="KW-0813">Transport</keyword>
<sequence>MKSNSNRIGKYWRTGVIIALLFIISIASSGCSPARFKTKAASVPQVVFSSLSDPKTFNPPLSNESNTFGYTFEGLTSQNGITAEVEPALAESWEISPDKLRFTFTLRPGLKWSDGAPLTADDVAFTYNEIYFNPKIPNSTSDVLRIGPNRALPKVRMLDDRRVEFTLPEPFAPFLRTTGSEILPAHILRESVQKVNSKREPEFLSMWGVDTPLEQLVGNGPYVLANYQTNQRMVFQRNPYYWKQDAQGNPQPYIERVVLQIVEKQDTSLLQFRSGDLDYIGVSPETFELLKREEKRGKFTIYNGGQAMGTTFISFNLNRGRNADKNNPVVDPIKSSWFNNLKFRQAVAYGIDRQTMINNTFRGLGEPQNSHLSVQSPYYLSPEKGLKVYDYNPEKAKQLLLEAGFKYNDKNELLDAQGNLVRFTLNTNAGNQTREAMGAQIKQDLGKIGIKVDFQPIAFNNLVGKLSDSLDWECILIGFTGGVEPNNGANLWAPEGRLHIFNLNRQEGQTALVGREVLDWERKLGDLYVKGAGELDETKRKAIYNETQQLVQEHLPVIHLVNPLSLAAVRDRVKGIQYSALGGAFWNLNELKIEE</sequence>
<evidence type="ECO:0000259" key="4">
    <source>
        <dbReference type="Pfam" id="PF00496"/>
    </source>
</evidence>
<reference evidence="5" key="1">
    <citation type="journal article" date="2020" name="mSystems">
        <title>Genome- and Community-Level Interaction Insights into Carbon Utilization and Element Cycling Functions of Hydrothermarchaeota in Hydrothermal Sediment.</title>
        <authorList>
            <person name="Zhou Z."/>
            <person name="Liu Y."/>
            <person name="Xu W."/>
            <person name="Pan J."/>
            <person name="Luo Z.H."/>
            <person name="Li M."/>
        </authorList>
    </citation>
    <scope>NUCLEOTIDE SEQUENCE [LARGE SCALE GENOMIC DNA]</scope>
    <source>
        <strain evidence="5">SpSt-374</strain>
    </source>
</reference>
<gene>
    <name evidence="5" type="ORF">ENR15_22170</name>
</gene>
<dbReference type="PIRSF" id="PIRSF002741">
    <property type="entry name" value="MppA"/>
    <property type="match status" value="1"/>
</dbReference>
<comment type="caution">
    <text evidence="5">The sequence shown here is derived from an EMBL/GenBank/DDBJ whole genome shotgun (WGS) entry which is preliminary data.</text>
</comment>
<dbReference type="GO" id="GO:0043190">
    <property type="term" value="C:ATP-binding cassette (ABC) transporter complex"/>
    <property type="evidence" value="ECO:0007669"/>
    <property type="project" value="InterPro"/>
</dbReference>
<dbReference type="EMBL" id="DSPX01000227">
    <property type="protein sequence ID" value="HGG03267.1"/>
    <property type="molecule type" value="Genomic_DNA"/>
</dbReference>
<dbReference type="PANTHER" id="PTHR30290">
    <property type="entry name" value="PERIPLASMIC BINDING COMPONENT OF ABC TRANSPORTER"/>
    <property type="match status" value="1"/>
</dbReference>
<dbReference type="PROSITE" id="PS51257">
    <property type="entry name" value="PROKAR_LIPOPROTEIN"/>
    <property type="match status" value="1"/>
</dbReference>